<dbReference type="GO" id="GO:0003676">
    <property type="term" value="F:nucleic acid binding"/>
    <property type="evidence" value="ECO:0007669"/>
    <property type="project" value="InterPro"/>
</dbReference>
<proteinExistence type="predicted"/>
<keyword evidence="2" id="KW-0378">Hydrolase</keyword>
<dbReference type="Proteomes" id="UP000570517">
    <property type="component" value="Unassembled WGS sequence"/>
</dbReference>
<organism evidence="2 3">
    <name type="scientific">Mycolicibacterium hippocampi</name>
    <dbReference type="NCBI Taxonomy" id="659824"/>
    <lineage>
        <taxon>Bacteria</taxon>
        <taxon>Bacillati</taxon>
        <taxon>Actinomycetota</taxon>
        <taxon>Actinomycetes</taxon>
        <taxon>Mycobacteriales</taxon>
        <taxon>Mycobacteriaceae</taxon>
        <taxon>Mycolicibacterium</taxon>
    </lineage>
</organism>
<dbReference type="InterPro" id="IPR003615">
    <property type="entry name" value="HNH_nuc"/>
</dbReference>
<keyword evidence="2" id="KW-0255">Endonuclease</keyword>
<reference evidence="2 3" key="1">
    <citation type="submission" date="2020-05" db="EMBL/GenBank/DDBJ databases">
        <title>Draft genome sequence of Mycobacterium hippocampi DL, isolated from European seabass, Dicentrarchus labrax, reared in fish farms.</title>
        <authorList>
            <person name="Stathopoulou P."/>
            <person name="Asimakis E."/>
            <person name="Tzokas K."/>
            <person name="Batargias C."/>
            <person name="Tsiamis G."/>
        </authorList>
    </citation>
    <scope>NUCLEOTIDE SEQUENCE [LARGE SCALE GENOMIC DNA]</scope>
    <source>
        <strain evidence="2 3">DL</strain>
    </source>
</reference>
<keyword evidence="3" id="KW-1185">Reference proteome</keyword>
<evidence type="ECO:0000259" key="1">
    <source>
        <dbReference type="SMART" id="SM00507"/>
    </source>
</evidence>
<comment type="caution">
    <text evidence="2">The sequence shown here is derived from an EMBL/GenBank/DDBJ whole genome shotgun (WGS) entry which is preliminary data.</text>
</comment>
<accession>A0A850PNQ8</accession>
<dbReference type="InterPro" id="IPR002711">
    <property type="entry name" value="HNH"/>
</dbReference>
<dbReference type="SMART" id="SM00507">
    <property type="entry name" value="HNHc"/>
    <property type="match status" value="1"/>
</dbReference>
<dbReference type="CDD" id="cd00085">
    <property type="entry name" value="HNHc"/>
    <property type="match status" value="1"/>
</dbReference>
<sequence>MPRAPKHCGRNGCRKLVRPPAKRCPEHIGWNMSPRTASAQATNRHHWRTVIRPQALARDGHQCQLRFPGICTGTATEVDHIIEVTDGGTDTLDNARSVCRPCHRRRTATNAANTRHQSPRRTT</sequence>
<dbReference type="Pfam" id="PF01844">
    <property type="entry name" value="HNH"/>
    <property type="match status" value="1"/>
</dbReference>
<dbReference type="RefSeq" id="WP_178360550.1">
    <property type="nucleotide sequence ID" value="NZ_JABFYL010000043.1"/>
</dbReference>
<evidence type="ECO:0000313" key="2">
    <source>
        <dbReference type="EMBL" id="NVN52268.1"/>
    </source>
</evidence>
<evidence type="ECO:0000313" key="3">
    <source>
        <dbReference type="Proteomes" id="UP000570517"/>
    </source>
</evidence>
<keyword evidence="2" id="KW-0540">Nuclease</keyword>
<protein>
    <submittedName>
        <fullName evidence="2">HNH endonuclease</fullName>
    </submittedName>
</protein>
<gene>
    <name evidence="2" type="ORF">HLY00_2650</name>
</gene>
<dbReference type="GO" id="GO:0008270">
    <property type="term" value="F:zinc ion binding"/>
    <property type="evidence" value="ECO:0007669"/>
    <property type="project" value="InterPro"/>
</dbReference>
<dbReference type="AlphaFoldDB" id="A0A850PNQ8"/>
<name>A0A850PNQ8_9MYCO</name>
<dbReference type="Gene3D" id="1.10.30.50">
    <property type="match status" value="1"/>
</dbReference>
<dbReference type="GO" id="GO:0004519">
    <property type="term" value="F:endonuclease activity"/>
    <property type="evidence" value="ECO:0007669"/>
    <property type="project" value="UniProtKB-KW"/>
</dbReference>
<feature type="domain" description="HNH nuclease" evidence="1">
    <location>
        <begin position="50"/>
        <end position="104"/>
    </location>
</feature>
<dbReference type="EMBL" id="JABFYL010000043">
    <property type="protein sequence ID" value="NVN52268.1"/>
    <property type="molecule type" value="Genomic_DNA"/>
</dbReference>